<dbReference type="PANTHER" id="PTHR43279:SF1">
    <property type="entry name" value="CATECHOL-2,3-DIOXYGENASE"/>
    <property type="match status" value="1"/>
</dbReference>
<keyword evidence="3" id="KW-0560">Oxidoreductase</keyword>
<dbReference type="Pfam" id="PF00903">
    <property type="entry name" value="Glyoxalase"/>
    <property type="match status" value="2"/>
</dbReference>
<dbReference type="PROSITE" id="PS00934">
    <property type="entry name" value="GLYOXALASE_I_1"/>
    <property type="match status" value="1"/>
</dbReference>
<feature type="domain" description="VOC" evidence="2">
    <location>
        <begin position="9"/>
        <end position="125"/>
    </location>
</feature>
<dbReference type="KEGG" id="daa:AKL17_2941"/>
<evidence type="ECO:0000256" key="1">
    <source>
        <dbReference type="ARBA" id="ARBA00022723"/>
    </source>
</evidence>
<accession>A0A159Z4Q0</accession>
<keyword evidence="3" id="KW-0223">Dioxygenase</keyword>
<evidence type="ECO:0000313" key="3">
    <source>
        <dbReference type="EMBL" id="AMY70175.1"/>
    </source>
</evidence>
<dbReference type="RefSeq" id="WP_066814313.1">
    <property type="nucleotide sequence ID" value="NZ_CP012661.1"/>
</dbReference>
<dbReference type="EMBL" id="CP012661">
    <property type="protein sequence ID" value="AMY70175.1"/>
    <property type="molecule type" value="Genomic_DNA"/>
</dbReference>
<dbReference type="InterPro" id="IPR018146">
    <property type="entry name" value="Glyoxalase_1_CS"/>
</dbReference>
<evidence type="ECO:0000259" key="2">
    <source>
        <dbReference type="PROSITE" id="PS51819"/>
    </source>
</evidence>
<dbReference type="GO" id="GO:0046872">
    <property type="term" value="F:metal ion binding"/>
    <property type="evidence" value="ECO:0007669"/>
    <property type="project" value="UniProtKB-KW"/>
</dbReference>
<gene>
    <name evidence="3" type="ORF">AKL17_2941</name>
</gene>
<organism evidence="3 4">
    <name type="scientific">Frigidibacter mobilis</name>
    <dbReference type="NCBI Taxonomy" id="1335048"/>
    <lineage>
        <taxon>Bacteria</taxon>
        <taxon>Pseudomonadati</taxon>
        <taxon>Pseudomonadota</taxon>
        <taxon>Alphaproteobacteria</taxon>
        <taxon>Rhodobacterales</taxon>
        <taxon>Paracoccaceae</taxon>
        <taxon>Frigidibacter</taxon>
    </lineage>
</organism>
<dbReference type="PROSITE" id="PS51819">
    <property type="entry name" value="VOC"/>
    <property type="match status" value="2"/>
</dbReference>
<dbReference type="GO" id="GO:0004462">
    <property type="term" value="F:lactoylglutathione lyase activity"/>
    <property type="evidence" value="ECO:0007669"/>
    <property type="project" value="InterPro"/>
</dbReference>
<dbReference type="Proteomes" id="UP000076128">
    <property type="component" value="Chromosome"/>
</dbReference>
<keyword evidence="1" id="KW-0479">Metal-binding</keyword>
<dbReference type="InterPro" id="IPR004360">
    <property type="entry name" value="Glyas_Fos-R_dOase_dom"/>
</dbReference>
<dbReference type="STRING" id="1335048.AKL17_2941"/>
<sequence length="274" mass="28898">MATSDAPLEIGHVALTVRDLGTVADFYRTALGLEPLSQDGETLQLGTGTRTLLELRRDPASRRGSPREAGLFHTAFLLPARADLGRWLIHAADTGLRLQGASDHLVSEAIYLADPEGNGIEVYADRPRADWPRTAAGLQMASDPMDYDGVLAAVEGSRWAGIPDGSVVGHVHLQVGGLEATEGFYGETLGMALTVRYPGANFFGAGGYHHHFGTNIWNSRGAGRRSPGSTGLAEVVLRADPAELAAIAARAGVSPDTRLALQDPWGTAITVAAK</sequence>
<feature type="domain" description="VOC" evidence="2">
    <location>
        <begin position="167"/>
        <end position="274"/>
    </location>
</feature>
<evidence type="ECO:0000313" key="4">
    <source>
        <dbReference type="Proteomes" id="UP000076128"/>
    </source>
</evidence>
<dbReference type="InterPro" id="IPR029068">
    <property type="entry name" value="Glyas_Bleomycin-R_OHBP_Dase"/>
</dbReference>
<keyword evidence="4" id="KW-1185">Reference proteome</keyword>
<protein>
    <submittedName>
        <fullName evidence="3">Glyoxalase/bleomycin resistance protein/dioxygenase</fullName>
    </submittedName>
</protein>
<proteinExistence type="predicted"/>
<dbReference type="GO" id="GO:0051213">
    <property type="term" value="F:dioxygenase activity"/>
    <property type="evidence" value="ECO:0007669"/>
    <property type="project" value="UniProtKB-KW"/>
</dbReference>
<dbReference type="PATRIC" id="fig|1335048.3.peg.3056"/>
<reference evidence="3 4" key="1">
    <citation type="submission" date="2015-09" db="EMBL/GenBank/DDBJ databases">
        <title>Complete genome sequence of Defluviimonas alba cai42t isolated from an oilfield in Xinjiang.</title>
        <authorList>
            <person name="Geng S."/>
            <person name="Pan X."/>
            <person name="Wu X."/>
        </authorList>
    </citation>
    <scope>NUCLEOTIDE SEQUENCE [LARGE SCALE GENOMIC DNA]</scope>
    <source>
        <strain evidence="4">cai42</strain>
    </source>
</reference>
<dbReference type="Gene3D" id="3.10.180.10">
    <property type="entry name" value="2,3-Dihydroxybiphenyl 1,2-Dioxygenase, domain 1"/>
    <property type="match status" value="2"/>
</dbReference>
<dbReference type="OrthoDB" id="9792626at2"/>
<dbReference type="PANTHER" id="PTHR43279">
    <property type="entry name" value="CATECHOL-2,3-DIOXYGENASE"/>
    <property type="match status" value="1"/>
</dbReference>
<dbReference type="InterPro" id="IPR037523">
    <property type="entry name" value="VOC_core"/>
</dbReference>
<name>A0A159Z4Q0_9RHOB</name>
<dbReference type="AlphaFoldDB" id="A0A159Z4Q0"/>
<dbReference type="SUPFAM" id="SSF54593">
    <property type="entry name" value="Glyoxalase/Bleomycin resistance protein/Dihydroxybiphenyl dioxygenase"/>
    <property type="match status" value="2"/>
</dbReference>